<dbReference type="InterPro" id="IPR001434">
    <property type="entry name" value="OmcB-like_DUF11"/>
</dbReference>
<feature type="non-terminal residue" evidence="2">
    <location>
        <position position="2762"/>
    </location>
</feature>
<protein>
    <recommendedName>
        <fullName evidence="1">DUF11 domain-containing protein</fullName>
    </recommendedName>
</protein>
<dbReference type="NCBIfam" id="TIGR01451">
    <property type="entry name" value="B_ant_repeat"/>
    <property type="match status" value="2"/>
</dbReference>
<dbReference type="Pfam" id="PF13573">
    <property type="entry name" value="SprB"/>
    <property type="match status" value="8"/>
</dbReference>
<dbReference type="EMBL" id="LGTQ01000002">
    <property type="protein sequence ID" value="KPM50187.1"/>
    <property type="molecule type" value="Genomic_DNA"/>
</dbReference>
<accession>A0A0P7C746</accession>
<dbReference type="InterPro" id="IPR051172">
    <property type="entry name" value="Chlamydia_OmcB"/>
</dbReference>
<evidence type="ECO:0000313" key="2">
    <source>
        <dbReference type="EMBL" id="KPM50187.1"/>
    </source>
</evidence>
<dbReference type="Proteomes" id="UP000050454">
    <property type="component" value="Unassembled WGS sequence"/>
</dbReference>
<feature type="domain" description="DUF11" evidence="1">
    <location>
        <begin position="2454"/>
        <end position="2566"/>
    </location>
</feature>
<feature type="domain" description="DUF11" evidence="1">
    <location>
        <begin position="2219"/>
        <end position="2328"/>
    </location>
</feature>
<dbReference type="SUPFAM" id="SSF117074">
    <property type="entry name" value="Hypothetical protein PA1324"/>
    <property type="match status" value="1"/>
</dbReference>
<dbReference type="STRING" id="1605367.AFM12_00010"/>
<dbReference type="Pfam" id="PF17963">
    <property type="entry name" value="Big_9"/>
    <property type="match status" value="3"/>
</dbReference>
<dbReference type="Gene3D" id="2.60.40.10">
    <property type="entry name" value="Immunoglobulins"/>
    <property type="match status" value="4"/>
</dbReference>
<dbReference type="PANTHER" id="PTHR34819">
    <property type="entry name" value="LARGE CYSTEINE-RICH PERIPLASMIC PROTEIN OMCB"/>
    <property type="match status" value="1"/>
</dbReference>
<dbReference type="Pfam" id="PF01345">
    <property type="entry name" value="DUF11"/>
    <property type="match status" value="3"/>
</dbReference>
<keyword evidence="3" id="KW-1185">Reference proteome</keyword>
<dbReference type="InterPro" id="IPR013783">
    <property type="entry name" value="Ig-like_fold"/>
</dbReference>
<dbReference type="Gene3D" id="2.60.40.3440">
    <property type="match status" value="3"/>
</dbReference>
<comment type="caution">
    <text evidence="2">The sequence shown here is derived from an EMBL/GenBank/DDBJ whole genome shotgun (WGS) entry which is preliminary data.</text>
</comment>
<evidence type="ECO:0000259" key="1">
    <source>
        <dbReference type="Pfam" id="PF01345"/>
    </source>
</evidence>
<feature type="domain" description="DUF11" evidence="1">
    <location>
        <begin position="2337"/>
        <end position="2447"/>
    </location>
</feature>
<feature type="non-terminal residue" evidence="2">
    <location>
        <position position="1"/>
    </location>
</feature>
<dbReference type="InterPro" id="IPR047589">
    <property type="entry name" value="DUF11_rpt"/>
</dbReference>
<organism evidence="2 3">
    <name type="scientific">Jiulongibacter sediminis</name>
    <dbReference type="NCBI Taxonomy" id="1605367"/>
    <lineage>
        <taxon>Bacteria</taxon>
        <taxon>Pseudomonadati</taxon>
        <taxon>Bacteroidota</taxon>
        <taxon>Cytophagia</taxon>
        <taxon>Cytophagales</taxon>
        <taxon>Leadbetterellaceae</taxon>
        <taxon>Jiulongibacter</taxon>
    </lineage>
</organism>
<dbReference type="RefSeq" id="WP_131458129.1">
    <property type="nucleotide sequence ID" value="NZ_JXSZ01000002.1"/>
</dbReference>
<dbReference type="InterPro" id="IPR025667">
    <property type="entry name" value="SprB_repeat"/>
</dbReference>
<dbReference type="OrthoDB" id="7794186at2"/>
<proteinExistence type="predicted"/>
<dbReference type="Gene3D" id="2.60.40.740">
    <property type="match status" value="7"/>
</dbReference>
<sequence length="2762" mass="288613">LSVSGGTGPYTYVWSNAETTQDISGLSAGTYSVTITDANGCTSTASTTITEPAALTNSFTQTDVLCFGNSTGAIDLSVSGGTGPYTYAWSNAETTQDISGLSAGTYSVTITDANGCTSTASTTITEPASALTNSLTQTDVLCFGNSTGAIDLSVSGGTGPYTYAWSNAETTQDITGLPAGTYSVTITDANGCASTASTTISQPASGITISYVTTDVACFGDSSGSIDLSLTGGVSPFSYSWNTGDTTQDLSNLVAGAYSVTVSDSTGCQNTASITVSEPSQLGSSTIITDVSCNGGNDGAIDLTVSGGTSPYTYVWNTGATTQDLSGLVPGTYSVTITDANGCTATNSATIDEPSSLSVSYTTTDVVCFGNSTGAIDLTASGGLGVYRYDWDDINGSNNPSDRSNLPAGTYTVTVRNLSGCTTAPIPITINEPAAALTVSLDSKTDILCNGGNNGAIEITAGGGTAPYTYNWTDLSGSNNIEDRSNITAGNYSVVVTDANGCSTAPLNITISEPDLLALSIASQTSGLCSGDNSGIIDISVTGGVSPYTYDWSDLAGTDNGQDRSNLSSGSYTVTVMDANACTASVSVTINALQDVQTPVFAAGDSTERCQGSGVVTYSATATYSTSITYALDAASLSAGNSINSSTGAVTFTAGWTGYSTITATAFGCNGPTTATHVVEVKPSVTTPVFVSGATSIRCQGADSIFYVANVNNATSLKYKLDNFSKAGGNKIDSLTGRVIFVAAWSGTTVITATAQGCNGPKSATHTVTVTPTVGTPVFVLGATSVRCQGATTEFFTANSTNSTGMSYDLDAASKSAGLTINTSTSEVTFPAGWTGTSIITATATGCNGPRSSSHSVNTTNVNANDDVASGNAGTPIIIPVLANDSGAVNPLSITITAQPTFGFVQIDADGVITYLPNGNYFGTDQFSYSVCSSENGVCCDVATVNLEIFEALNDPCSEASKSKTFYLPFPEDDVFLRNSLLAAADVDYLSDTVRSIVSIKIPYPGNIITYDHWEDGYEDDISIPLQESTEIWGDGIIENGYAPGYPSDIIPAGGYIFIDNQFVYNPRDPSKLFFDGKDKILSSNDIAVSKISGDAGNATGSNTFDVQNVKTNVVDLNRFGQFFIVPFGEDNTLGGTSAFHYTGLFARASEDSTVINLDYDADGNVDISSPLLMEGEVWFYDGTRSYPGNLATDINQANDIKSGASLTSTKNFGVDMVFGGIDHYGTRNMPLYPGNFYEDVYISPAHTTLSSAPVYGFFTNNLANPITVDWTSGTGASGNFIIPAKGKTYLNMNQSQGYRFASRNGEAYTAIAVFDADSAGSSYDWSFNMLPEGGLSTFASIAWAPGSNNGSANYNPVWVTAPTATTIYVKFDGDLSGTSATTSPCGTPYDLAIPINALQSYKILDGSDNDQTGLAVYTCDGTNIAAVWGLNPNGAPPGSPAMDVGYVLEPRCLAQLIIANDDVKDTEPDTPVIVDIQSNDYGFLCTPDVSSVTTVGLLQPSNGTVTVNPDGTVTYTPNPGFQGEDEFEYRLCSQEYSGVCDVALVKIRISDCLANPNENLMKGKVFIENYPDNGVYDGEAGAAGVKVDLFVDANCNGIIDPGEGLVESTLSDLSGNYSFSTENGNNARDNFDPIAGFTGNDGGLNWDNNWTETGDDNGVITGDIRVMNDASSGGMGNAIRLSGPTNAISRTFSFDDAYGAKLKFSYRRQSLNRQGEAVTVSLNGNTEFVMNDGGSVGTDINYTNVVIPLTSYNSNGPNVLQFVTNGSTATNDYFWIDNVELIFWKNPPVCYIAKVDPSNTNGAFSSAALNTQTSSFLVLGTCDKDNYLGVLANLVASNDTKTAEMDVPVDIEVLTNDVVGTPSPSTVSTTGLPIQPANGTVVANTDGTVTYTPNPGFMGVDQFQYTVCSLHDPSVCDTALVTVTIVCASTPFKNEIRGSVYLDDNNNGVYNISESGFNGVDVDLYSDDNGNGIIDGGEAKLATETSDANGAYSFLIDPPSVTLNYLDQFNVNEVANQTNGSTSWASNSWTKIGDFGTFSQNSIRITSANGLKIASVPGNQKGAYRTADLSSAISANLSFNFVESGLDLQAGDYVDVQVASSTLPSGWTTLKRLTGGDGLQSGSASYDISDYMSSVTTIRFISSGNASMDSTDIVYFDNVRINYQVPVPKSYVVRLAQPIPSGYSLTNPLPSPNGVHTASFTASGEGECQNNFGLAVADLAIVKTVNTATPKVGESVIFSIEAQNNGPLDATGVEVSDVLPAGYTLTDVSMSAGTWVYPTWNIGNMANGASETLQLTATVNASGPYSNTAIITGSQPDPFPDDNDSTAITYPIPVADLKVEKLVNDIKPNIGDTVNFTIQAINLGPSTATGITVSDILPSGYTFVNASPSKGIWSSPNWTMDSLILGDTQSLVISARVLSSGDYNNVAIITGNEEDPDTLNNITNRTLTPQLADLSIEISASDTNVFVRDIVTIYVTLKNDGPDTATSVSLQNIVPNGFTNIVNINSGGILVNDTIRWTGITLAPGDSLIFSYETKMASTGPGIEYTTISEVTDADQFDPDSSPNNWLSSEDDYDLLSLIVSEEPPMAINDESPDNTVGADVTLNIIANDSLSDGTNIVDLTDITIDLDPSTPGIQDSLIVPGEGRYDYDTLTGEVTFNPEAGFTTDPTPIMYTLIENSTGLDSMATITITYTEEPPVAVNDEDLDNVVGIDVTLNIIANDSLSDGTSVLTLSVAEVTVDLDPSTPGIQDSLIVPGEGRYDY</sequence>
<gene>
    <name evidence="2" type="ORF">AFM12_00010</name>
</gene>
<evidence type="ECO:0000313" key="3">
    <source>
        <dbReference type="Proteomes" id="UP000050454"/>
    </source>
</evidence>
<name>A0A0P7C746_9BACT</name>
<dbReference type="PANTHER" id="PTHR34819:SF3">
    <property type="entry name" value="CELL SURFACE PROTEIN"/>
    <property type="match status" value="1"/>
</dbReference>
<reference evidence="2 3" key="1">
    <citation type="submission" date="2015-07" db="EMBL/GenBank/DDBJ databases">
        <title>The draft genome sequence of Leadbetterella sp. JN14-9.</title>
        <authorList>
            <person name="Liu Y."/>
            <person name="Du J."/>
            <person name="Shao Z."/>
        </authorList>
    </citation>
    <scope>NUCLEOTIDE SEQUENCE [LARGE SCALE GENOMIC DNA]</scope>
    <source>
        <strain evidence="2 3">JN14-9</strain>
    </source>
</reference>